<dbReference type="Pfam" id="PF00665">
    <property type="entry name" value="rve"/>
    <property type="match status" value="1"/>
</dbReference>
<dbReference type="InterPro" id="IPR036397">
    <property type="entry name" value="RNaseH_sf"/>
</dbReference>
<name>A0A137ZQX5_9ACTN</name>
<reference evidence="4" key="1">
    <citation type="submission" date="2016-02" db="EMBL/GenBank/DDBJ databases">
        <authorList>
            <person name="Wen L."/>
            <person name="He K."/>
            <person name="Yang H."/>
        </authorList>
    </citation>
    <scope>NUCLEOTIDE SEQUENCE [LARGE SCALE GENOMIC DNA]</scope>
    <source>
        <strain evidence="4">JCM 15929</strain>
    </source>
</reference>
<dbReference type="PANTHER" id="PTHR46889:SF5">
    <property type="entry name" value="INTEGRASE PROTEIN"/>
    <property type="match status" value="1"/>
</dbReference>
<evidence type="ECO:0000313" key="4">
    <source>
        <dbReference type="Proteomes" id="UP000070258"/>
    </source>
</evidence>
<evidence type="ECO:0000313" key="3">
    <source>
        <dbReference type="EMBL" id="KXP00580.1"/>
    </source>
</evidence>
<accession>A0A137ZQX5</accession>
<gene>
    <name evidence="3" type="ORF">AXK60_25145</name>
</gene>
<dbReference type="PANTHER" id="PTHR46889">
    <property type="entry name" value="TRANSPOSASE INSF FOR INSERTION SEQUENCE IS3B-RELATED"/>
    <property type="match status" value="1"/>
</dbReference>
<dbReference type="EMBL" id="LSRF01000089">
    <property type="protein sequence ID" value="KXP00580.1"/>
    <property type="molecule type" value="Genomic_DNA"/>
</dbReference>
<dbReference type="Proteomes" id="UP000070258">
    <property type="component" value="Unassembled WGS sequence"/>
</dbReference>
<dbReference type="InterPro" id="IPR050900">
    <property type="entry name" value="Transposase_IS3/IS150/IS904"/>
</dbReference>
<comment type="function">
    <text evidence="1">Involved in the transposition of the insertion sequence.</text>
</comment>
<dbReference type="InterPro" id="IPR048020">
    <property type="entry name" value="Transpos_IS3"/>
</dbReference>
<dbReference type="InterPro" id="IPR001584">
    <property type="entry name" value="Integrase_cat-core"/>
</dbReference>
<dbReference type="GO" id="GO:0015074">
    <property type="term" value="P:DNA integration"/>
    <property type="evidence" value="ECO:0007669"/>
    <property type="project" value="InterPro"/>
</dbReference>
<dbReference type="InterPro" id="IPR025948">
    <property type="entry name" value="HTH-like_dom"/>
</dbReference>
<dbReference type="SUPFAM" id="SSF53098">
    <property type="entry name" value="Ribonuclease H-like"/>
    <property type="match status" value="1"/>
</dbReference>
<dbReference type="Pfam" id="PF13333">
    <property type="entry name" value="rve_2"/>
    <property type="match status" value="1"/>
</dbReference>
<sequence>MVDFISSHLGDRVGADGLLWGVESMCAVLTEYGCPFAPSTYYDWISRGSSARDYRDALVINMIHDARTKERFTGVLGARKLWVVFNSRGFTVARCTIERLMRLMGWHGEIKGTAPRTTRRNPSHDRAPDLVQRRFWAPAPDRLWVCDFTYCRTASGWVYTAFVTDVFARRIVGWKCSTAMTESLVQAAVDQAISDRKRWGAVTFDQLIHHSDAGSQYTAITYSQSLADIGVRPSIGSIGDSYDNALAESVNSSYKTELVYREAPWAGLADLQAATAEWVHWYNHERPNGYCNDLSPVHAERIYYDRHQATETVPTLPDQLVQVAN</sequence>
<dbReference type="InterPro" id="IPR012337">
    <property type="entry name" value="RNaseH-like_sf"/>
</dbReference>
<proteinExistence type="predicted"/>
<evidence type="ECO:0000259" key="2">
    <source>
        <dbReference type="PROSITE" id="PS50994"/>
    </source>
</evidence>
<organism evidence="3 4">
    <name type="scientific">Tsukamurella pseudospumae</name>
    <dbReference type="NCBI Taxonomy" id="239498"/>
    <lineage>
        <taxon>Bacteria</taxon>
        <taxon>Bacillati</taxon>
        <taxon>Actinomycetota</taxon>
        <taxon>Actinomycetes</taxon>
        <taxon>Mycobacteriales</taxon>
        <taxon>Tsukamurellaceae</taxon>
        <taxon>Tsukamurella</taxon>
    </lineage>
</organism>
<evidence type="ECO:0000256" key="1">
    <source>
        <dbReference type="ARBA" id="ARBA00002286"/>
    </source>
</evidence>
<dbReference type="GO" id="GO:0003676">
    <property type="term" value="F:nucleic acid binding"/>
    <property type="evidence" value="ECO:0007669"/>
    <property type="project" value="InterPro"/>
</dbReference>
<protein>
    <submittedName>
        <fullName evidence="3">Integrase</fullName>
    </submittedName>
</protein>
<dbReference type="Pfam" id="PF13276">
    <property type="entry name" value="HTH_21"/>
    <property type="match status" value="1"/>
</dbReference>
<feature type="domain" description="Integrase catalytic" evidence="2">
    <location>
        <begin position="136"/>
        <end position="304"/>
    </location>
</feature>
<comment type="caution">
    <text evidence="3">The sequence shown here is derived from an EMBL/GenBank/DDBJ whole genome shotgun (WGS) entry which is preliminary data.</text>
</comment>
<dbReference type="Gene3D" id="3.30.420.10">
    <property type="entry name" value="Ribonuclease H-like superfamily/Ribonuclease H"/>
    <property type="match status" value="1"/>
</dbReference>
<dbReference type="PROSITE" id="PS50994">
    <property type="entry name" value="INTEGRASE"/>
    <property type="match status" value="1"/>
</dbReference>
<dbReference type="AlphaFoldDB" id="A0A137ZQX5"/>
<dbReference type="NCBIfam" id="NF033516">
    <property type="entry name" value="transpos_IS3"/>
    <property type="match status" value="1"/>
</dbReference>